<evidence type="ECO:0000256" key="4">
    <source>
        <dbReference type="ARBA" id="ARBA00022525"/>
    </source>
</evidence>
<dbReference type="Proteomes" id="UP000274429">
    <property type="component" value="Unassembled WGS sequence"/>
</dbReference>
<proteinExistence type="inferred from homology"/>
<feature type="region of interest" description="Disordered" evidence="9">
    <location>
        <begin position="14"/>
        <end position="34"/>
    </location>
</feature>
<dbReference type="AlphaFoldDB" id="A0A0R3WID7"/>
<evidence type="ECO:0000256" key="1">
    <source>
        <dbReference type="ARBA" id="ARBA00004498"/>
    </source>
</evidence>
<dbReference type="Gene3D" id="3.30.2460.20">
    <property type="match status" value="1"/>
</dbReference>
<dbReference type="GO" id="GO:0060070">
    <property type="term" value="P:canonical Wnt signaling pathway"/>
    <property type="evidence" value="ECO:0007669"/>
    <property type="project" value="TreeGrafter"/>
</dbReference>
<dbReference type="InterPro" id="IPR005817">
    <property type="entry name" value="Wnt"/>
</dbReference>
<comment type="function">
    <text evidence="8">Ligand for members of the frizzled family of seven transmembrane receptors.</text>
</comment>
<evidence type="ECO:0000313" key="11">
    <source>
        <dbReference type="Proteomes" id="UP000274429"/>
    </source>
</evidence>
<name>A0A0R3WID7_HYDTA</name>
<keyword evidence="11" id="KW-1185">Reference proteome</keyword>
<feature type="region of interest" description="Disordered" evidence="9">
    <location>
        <begin position="190"/>
        <end position="209"/>
    </location>
</feature>
<evidence type="ECO:0000313" key="10">
    <source>
        <dbReference type="EMBL" id="VDM16301.1"/>
    </source>
</evidence>
<keyword evidence="4" id="KW-0964">Secreted</keyword>
<comment type="similarity">
    <text evidence="2 8">Belongs to the Wnt family.</text>
</comment>
<organism evidence="12">
    <name type="scientific">Hydatigena taeniaeformis</name>
    <name type="common">Feline tapeworm</name>
    <name type="synonym">Taenia taeniaeformis</name>
    <dbReference type="NCBI Taxonomy" id="6205"/>
    <lineage>
        <taxon>Eukaryota</taxon>
        <taxon>Metazoa</taxon>
        <taxon>Spiralia</taxon>
        <taxon>Lophotrochozoa</taxon>
        <taxon>Platyhelminthes</taxon>
        <taxon>Cestoda</taxon>
        <taxon>Eucestoda</taxon>
        <taxon>Cyclophyllidea</taxon>
        <taxon>Taeniidae</taxon>
        <taxon>Hydatigera</taxon>
    </lineage>
</organism>
<evidence type="ECO:0000256" key="5">
    <source>
        <dbReference type="ARBA" id="ARBA00022530"/>
    </source>
</evidence>
<evidence type="ECO:0000256" key="9">
    <source>
        <dbReference type="SAM" id="MobiDB-lite"/>
    </source>
</evidence>
<comment type="subcellular location">
    <subcellularLocation>
        <location evidence="1 8">Secreted</location>
        <location evidence="1 8">Extracellular space</location>
        <location evidence="1 8">Extracellular matrix</location>
    </subcellularLocation>
</comment>
<keyword evidence="6 8" id="KW-0879">Wnt signaling pathway</keyword>
<dbReference type="OrthoDB" id="5945655at2759"/>
<sequence length="518" mass="58792">MHVRVAMAQVEERVDGCGGGGGGGGGDGSGGGPSKDLDIVEVVGSRAISKYYKGKSVHCSGLHRYPRTKALEKERFTPNECVYAKYRYGLGRKQLEFCHHPEGSFAMHAVLKSAQAVIYYCPHIFKDRRWNCSSVEYLPKATPDIARTTREKAAMHALASAALMFEIARRCAENKIMDCECGRVDNWNVPPQPQDIDDPGPSDGNQPQDVPVQYHWGGCSDNVEAAKTYTQAFLGFPSENRPQRRRSRYAMDVYGRYNRVPRQTVKPTKKRNSRRKTKKIVNLHNYKAGIKIIEDSQRTRCKCQGVSGSCAHKICFRQLLRVDSAQLQDIILQRYMMARYVSVEYGNLLIAKEYEYGSYTPRVIHYSELAFAEHSPDFCEPDPRLGSVGTKGRYCSTNDTERMQSNHCQNMCCGRGYVTYEETTFTNCNCRITKDFRVICDKCPRVVLRNIYSQQALPVALKKRLSFKFVRHYKKVKFEATSIREVSYILKTSIIEAVLIPNAQDAEQKFAPEPSPPW</sequence>
<dbReference type="SMART" id="SM00097">
    <property type="entry name" value="WNT1"/>
    <property type="match status" value="1"/>
</dbReference>
<evidence type="ECO:0000313" key="12">
    <source>
        <dbReference type="WBParaSite" id="TTAC_0000035601-mRNA-1"/>
    </source>
</evidence>
<evidence type="ECO:0000256" key="2">
    <source>
        <dbReference type="ARBA" id="ARBA00005683"/>
    </source>
</evidence>
<dbReference type="GO" id="GO:0005615">
    <property type="term" value="C:extracellular space"/>
    <property type="evidence" value="ECO:0007669"/>
    <property type="project" value="TreeGrafter"/>
</dbReference>
<dbReference type="STRING" id="6205.A0A0R3WID7"/>
<dbReference type="PRINTS" id="PR01349">
    <property type="entry name" value="WNTPROTEIN"/>
</dbReference>
<dbReference type="Pfam" id="PF00110">
    <property type="entry name" value="wnt"/>
    <property type="match status" value="1"/>
</dbReference>
<reference evidence="10 11" key="2">
    <citation type="submission" date="2018-11" db="EMBL/GenBank/DDBJ databases">
        <authorList>
            <consortium name="Pathogen Informatics"/>
        </authorList>
    </citation>
    <scope>NUCLEOTIDE SEQUENCE [LARGE SCALE GENOMIC DNA]</scope>
</reference>
<evidence type="ECO:0000256" key="8">
    <source>
        <dbReference type="RuleBase" id="RU003500"/>
    </source>
</evidence>
<dbReference type="GO" id="GO:0030182">
    <property type="term" value="P:neuron differentiation"/>
    <property type="evidence" value="ECO:0007669"/>
    <property type="project" value="TreeGrafter"/>
</dbReference>
<feature type="compositionally biased region" description="Gly residues" evidence="9">
    <location>
        <begin position="16"/>
        <end position="33"/>
    </location>
</feature>
<evidence type="ECO:0000256" key="6">
    <source>
        <dbReference type="ARBA" id="ARBA00022687"/>
    </source>
</evidence>
<dbReference type="EMBL" id="UYWX01000028">
    <property type="protein sequence ID" value="VDM16301.1"/>
    <property type="molecule type" value="Genomic_DNA"/>
</dbReference>
<dbReference type="PANTHER" id="PTHR12027">
    <property type="entry name" value="WNT RELATED"/>
    <property type="match status" value="1"/>
</dbReference>
<evidence type="ECO:0000256" key="3">
    <source>
        <dbReference type="ARBA" id="ARBA00022473"/>
    </source>
</evidence>
<dbReference type="PANTHER" id="PTHR12027:SF102">
    <property type="entry name" value="PROTEIN WNT"/>
    <property type="match status" value="1"/>
</dbReference>
<reference evidence="12" key="1">
    <citation type="submission" date="2017-02" db="UniProtKB">
        <authorList>
            <consortium name="WormBaseParasite"/>
        </authorList>
    </citation>
    <scope>IDENTIFICATION</scope>
</reference>
<keyword evidence="3 8" id="KW-0217">Developmental protein</keyword>
<gene>
    <name evidence="10" type="ORF">TTAC_LOCUS357</name>
</gene>
<dbReference type="GO" id="GO:0005125">
    <property type="term" value="F:cytokine activity"/>
    <property type="evidence" value="ECO:0007669"/>
    <property type="project" value="TreeGrafter"/>
</dbReference>
<keyword evidence="7" id="KW-1015">Disulfide bond</keyword>
<evidence type="ECO:0000256" key="7">
    <source>
        <dbReference type="ARBA" id="ARBA00023157"/>
    </source>
</evidence>
<dbReference type="InterPro" id="IPR043158">
    <property type="entry name" value="Wnt_C"/>
</dbReference>
<protein>
    <recommendedName>
        <fullName evidence="8">Protein Wnt</fullName>
    </recommendedName>
</protein>
<accession>A0A0R3WID7</accession>
<keyword evidence="5" id="KW-0272">Extracellular matrix</keyword>
<dbReference type="WBParaSite" id="TTAC_0000035601-mRNA-1">
    <property type="protein sequence ID" value="TTAC_0000035601-mRNA-1"/>
    <property type="gene ID" value="TTAC_0000035601"/>
</dbReference>
<dbReference type="GO" id="GO:0005109">
    <property type="term" value="F:frizzled binding"/>
    <property type="evidence" value="ECO:0007669"/>
    <property type="project" value="TreeGrafter"/>
</dbReference>
<dbReference type="GO" id="GO:0045165">
    <property type="term" value="P:cell fate commitment"/>
    <property type="evidence" value="ECO:0007669"/>
    <property type="project" value="TreeGrafter"/>
</dbReference>